<dbReference type="RefSeq" id="WP_142583900.1">
    <property type="nucleotide sequence ID" value="NZ_CABFPH010000045.1"/>
</dbReference>
<keyword evidence="2" id="KW-0456">Lyase</keyword>
<sequence>MDATPLDIDHLRGWIGRTETAEDDLSEQLVRGFRATLDQDPGKPRPGEAAPLAIHWCLSPAIRPMRELGPDGHPARGGFLPPVPLPRRMWAGGEIRHVDPLRVGDRVRRVSRIGDVQVKHGRTGPLCFVAVHHDFETERGLALSERHDIVYREMTPGRTGQPPEAAGGVPAAQASHAVDPTPTLLFRYSALTFNGHRIHYDRAYATEVEGYPGLVVHGPLQATWLLHLAAGLRGGAAPGLFRFRGLSPVFDGAPLTIAGRLTDGTTGEAWTLTADGRVGMQAQFSDEVPDA</sequence>
<dbReference type="AlphaFoldDB" id="A0A509EG34"/>
<dbReference type="GO" id="GO:0019171">
    <property type="term" value="F:(3R)-hydroxyacyl-[acyl-carrier-protein] dehydratase activity"/>
    <property type="evidence" value="ECO:0007669"/>
    <property type="project" value="TreeGrafter"/>
</dbReference>
<reference evidence="2 3" key="1">
    <citation type="submission" date="2019-06" db="EMBL/GenBank/DDBJ databases">
        <authorList>
            <person name="Rodrigo-Torres L."/>
            <person name="Arahal R. D."/>
            <person name="Lucena T."/>
        </authorList>
    </citation>
    <scope>NUCLEOTIDE SEQUENCE [LARGE SCALE GENOMIC DNA]</scope>
    <source>
        <strain evidence="2 3">SB0023/3</strain>
    </source>
</reference>
<proteinExistence type="predicted"/>
<name>A0A509EG34_9HYPH</name>
<accession>A0A509EG34</accession>
<dbReference type="Pfam" id="PF13452">
    <property type="entry name" value="FAS1_DH_region"/>
    <property type="match status" value="1"/>
</dbReference>
<dbReference type="SUPFAM" id="SSF54637">
    <property type="entry name" value="Thioesterase/thiol ester dehydrase-isomerase"/>
    <property type="match status" value="1"/>
</dbReference>
<dbReference type="EMBL" id="CABFPH010000045">
    <property type="protein sequence ID" value="VUD72604.1"/>
    <property type="molecule type" value="Genomic_DNA"/>
</dbReference>
<dbReference type="EC" id="4.2.1.153" evidence="2"/>
<dbReference type="OrthoDB" id="7183822at2"/>
<dbReference type="InterPro" id="IPR052741">
    <property type="entry name" value="Mitochondrial_HTD2"/>
</dbReference>
<dbReference type="Gene3D" id="3.10.129.10">
    <property type="entry name" value="Hotdog Thioesterase"/>
    <property type="match status" value="2"/>
</dbReference>
<feature type="domain" description="FAS1-like dehydratase" evidence="1">
    <location>
        <begin position="15"/>
        <end position="141"/>
    </location>
</feature>
<organism evidence="2 3">
    <name type="scientific">Methylobacterium symbioticum</name>
    <dbReference type="NCBI Taxonomy" id="2584084"/>
    <lineage>
        <taxon>Bacteria</taxon>
        <taxon>Pseudomonadati</taxon>
        <taxon>Pseudomonadota</taxon>
        <taxon>Alphaproteobacteria</taxon>
        <taxon>Hyphomicrobiales</taxon>
        <taxon>Methylobacteriaceae</taxon>
        <taxon>Methylobacterium</taxon>
    </lineage>
</organism>
<dbReference type="PANTHER" id="PTHR28152:SF1">
    <property type="entry name" value="HYDROXYACYL-THIOESTER DEHYDRATASE TYPE 2, MITOCHONDRIAL"/>
    <property type="match status" value="1"/>
</dbReference>
<evidence type="ECO:0000313" key="2">
    <source>
        <dbReference type="EMBL" id="VUD72604.1"/>
    </source>
</evidence>
<evidence type="ECO:0000313" key="3">
    <source>
        <dbReference type="Proteomes" id="UP000410984"/>
    </source>
</evidence>
<dbReference type="Proteomes" id="UP000410984">
    <property type="component" value="Unassembled WGS sequence"/>
</dbReference>
<protein>
    <submittedName>
        <fullName evidence="2">Mesaconyl-C(4)-CoA hydratase</fullName>
        <ecNumber evidence="2">4.2.1.153</ecNumber>
    </submittedName>
</protein>
<evidence type="ECO:0000259" key="1">
    <source>
        <dbReference type="Pfam" id="PF13452"/>
    </source>
</evidence>
<dbReference type="PANTHER" id="PTHR28152">
    <property type="entry name" value="HYDROXYACYL-THIOESTER DEHYDRATASE TYPE 2, MITOCHONDRIAL"/>
    <property type="match status" value="1"/>
</dbReference>
<gene>
    <name evidence="2" type="primary">meh</name>
    <name evidence="2" type="ORF">MET9862_03204</name>
</gene>
<dbReference type="InterPro" id="IPR039569">
    <property type="entry name" value="FAS1-like_DH_region"/>
</dbReference>
<keyword evidence="3" id="KW-1185">Reference proteome</keyword>
<dbReference type="InterPro" id="IPR029069">
    <property type="entry name" value="HotDog_dom_sf"/>
</dbReference>